<sequence length="80" mass="9147">MNFESRWIFAFFLAVFAVFSVVPSTTAAPRPGQMSLGNSRNCFFSPMGCVFLPKMSRIRKMSADYQLAPLQYELELVSRR</sequence>
<organism evidence="2 3">
    <name type="scientific">Caenorhabditis auriculariae</name>
    <dbReference type="NCBI Taxonomy" id="2777116"/>
    <lineage>
        <taxon>Eukaryota</taxon>
        <taxon>Metazoa</taxon>
        <taxon>Ecdysozoa</taxon>
        <taxon>Nematoda</taxon>
        <taxon>Chromadorea</taxon>
        <taxon>Rhabditida</taxon>
        <taxon>Rhabditina</taxon>
        <taxon>Rhabditomorpha</taxon>
        <taxon>Rhabditoidea</taxon>
        <taxon>Rhabditidae</taxon>
        <taxon>Peloderinae</taxon>
        <taxon>Caenorhabditis</taxon>
    </lineage>
</organism>
<dbReference type="Proteomes" id="UP000835052">
    <property type="component" value="Unassembled WGS sequence"/>
</dbReference>
<gene>
    <name evidence="2" type="ORF">CAUJ_LOCUS10538</name>
</gene>
<dbReference type="OrthoDB" id="5832334at2759"/>
<name>A0A8S1HFH0_9PELO</name>
<feature type="signal peptide" evidence="1">
    <location>
        <begin position="1"/>
        <end position="27"/>
    </location>
</feature>
<accession>A0A8S1HFH0</accession>
<proteinExistence type="predicted"/>
<evidence type="ECO:0000256" key="1">
    <source>
        <dbReference type="SAM" id="SignalP"/>
    </source>
</evidence>
<comment type="caution">
    <text evidence="2">The sequence shown here is derived from an EMBL/GenBank/DDBJ whole genome shotgun (WGS) entry which is preliminary data.</text>
</comment>
<keyword evidence="3" id="KW-1185">Reference proteome</keyword>
<protein>
    <recommendedName>
        <fullName evidence="4">Secreted protein</fullName>
    </recommendedName>
</protein>
<reference evidence="2" key="1">
    <citation type="submission" date="2020-10" db="EMBL/GenBank/DDBJ databases">
        <authorList>
            <person name="Kikuchi T."/>
        </authorList>
    </citation>
    <scope>NUCLEOTIDE SEQUENCE</scope>
    <source>
        <strain evidence="2">NKZ352</strain>
    </source>
</reference>
<feature type="chain" id="PRO_5035827284" description="Secreted protein" evidence="1">
    <location>
        <begin position="28"/>
        <end position="80"/>
    </location>
</feature>
<evidence type="ECO:0008006" key="4">
    <source>
        <dbReference type="Google" id="ProtNLM"/>
    </source>
</evidence>
<dbReference type="EMBL" id="CAJGYM010000046">
    <property type="protein sequence ID" value="CAD6194619.1"/>
    <property type="molecule type" value="Genomic_DNA"/>
</dbReference>
<evidence type="ECO:0000313" key="3">
    <source>
        <dbReference type="Proteomes" id="UP000835052"/>
    </source>
</evidence>
<evidence type="ECO:0000313" key="2">
    <source>
        <dbReference type="EMBL" id="CAD6194619.1"/>
    </source>
</evidence>
<keyword evidence="1" id="KW-0732">Signal</keyword>
<dbReference type="AlphaFoldDB" id="A0A8S1HFH0"/>